<dbReference type="Proteomes" id="UP000798662">
    <property type="component" value="Chromosome 3"/>
</dbReference>
<accession>A0ACC3CHZ9</accession>
<organism evidence="1 2">
    <name type="scientific">Pyropia yezoensis</name>
    <name type="common">Susabi-nori</name>
    <name type="synonym">Porphyra yezoensis</name>
    <dbReference type="NCBI Taxonomy" id="2788"/>
    <lineage>
        <taxon>Eukaryota</taxon>
        <taxon>Rhodophyta</taxon>
        <taxon>Bangiophyceae</taxon>
        <taxon>Bangiales</taxon>
        <taxon>Bangiaceae</taxon>
        <taxon>Pyropia</taxon>
    </lineage>
</organism>
<comment type="caution">
    <text evidence="1">The sequence shown here is derived from an EMBL/GenBank/DDBJ whole genome shotgun (WGS) entry which is preliminary data.</text>
</comment>
<protein>
    <submittedName>
        <fullName evidence="1">Uncharacterized protein</fullName>
    </submittedName>
</protein>
<name>A0ACC3CHZ9_PYRYE</name>
<keyword evidence="2" id="KW-1185">Reference proteome</keyword>
<gene>
    <name evidence="1" type="ORF">I4F81_012269</name>
</gene>
<dbReference type="EMBL" id="CM020620">
    <property type="protein sequence ID" value="KAK1869804.1"/>
    <property type="molecule type" value="Genomic_DNA"/>
</dbReference>
<proteinExistence type="predicted"/>
<reference evidence="1" key="1">
    <citation type="submission" date="2019-11" db="EMBL/GenBank/DDBJ databases">
        <title>Nori genome reveals adaptations in red seaweeds to the harsh intertidal environment.</title>
        <authorList>
            <person name="Wang D."/>
            <person name="Mao Y."/>
        </authorList>
    </citation>
    <scope>NUCLEOTIDE SEQUENCE</scope>
    <source>
        <tissue evidence="1">Gametophyte</tissue>
    </source>
</reference>
<evidence type="ECO:0000313" key="1">
    <source>
        <dbReference type="EMBL" id="KAK1869804.1"/>
    </source>
</evidence>
<sequence length="231" mass="25350">MKSANHMQEDEHAADRASAKAIKKKLLPLDRANFRDAVDATSVYQFAEQSKSRFLKRSTSYFYTSIRTMAVKKCIASLHLLSKSAMGHMSTPPRSRRACLVFKQADAVKVLTGAFFLTDASSWRALLGALGAVVEMAGAGETLFEPPAIPGSDDTVVCLLAHLTLVALKVRERLKEVTGVVENRKGMNPGHRGLWKLMLQEYHGKMPLSVEVQNGLRLVHGASGDRADVEE</sequence>
<evidence type="ECO:0000313" key="2">
    <source>
        <dbReference type="Proteomes" id="UP000798662"/>
    </source>
</evidence>